<keyword evidence="4" id="KW-0378">Hydrolase</keyword>
<feature type="transmembrane region" description="Helical" evidence="7">
    <location>
        <begin position="202"/>
        <end position="224"/>
    </location>
</feature>
<keyword evidence="5" id="KW-0862">Zinc</keyword>
<dbReference type="GO" id="GO:0006508">
    <property type="term" value="P:proteolysis"/>
    <property type="evidence" value="ECO:0007669"/>
    <property type="project" value="UniProtKB-KW"/>
</dbReference>
<evidence type="ECO:0000259" key="8">
    <source>
        <dbReference type="Pfam" id="PF01435"/>
    </source>
</evidence>
<keyword evidence="7" id="KW-0812">Transmembrane</keyword>
<feature type="transmembrane region" description="Helical" evidence="7">
    <location>
        <begin position="356"/>
        <end position="378"/>
    </location>
</feature>
<feature type="transmembrane region" description="Helical" evidence="7">
    <location>
        <begin position="555"/>
        <end position="577"/>
    </location>
</feature>
<evidence type="ECO:0000256" key="2">
    <source>
        <dbReference type="ARBA" id="ARBA00022670"/>
    </source>
</evidence>
<proteinExistence type="predicted"/>
<gene>
    <name evidence="9" type="ORF">FJ693_02010</name>
</gene>
<evidence type="ECO:0000256" key="4">
    <source>
        <dbReference type="ARBA" id="ARBA00022801"/>
    </source>
</evidence>
<keyword evidence="7" id="KW-0472">Membrane</keyword>
<dbReference type="AlphaFoldDB" id="A0A552WWW7"/>
<keyword evidence="3" id="KW-0479">Metal-binding</keyword>
<name>A0A552WWW7_9MICO</name>
<reference evidence="9 10" key="1">
    <citation type="submission" date="2019-07" db="EMBL/GenBank/DDBJ databases">
        <title>Georgenia wutianyii sp. nov. and Georgenia *** sp. nov. isolated from plateau pika (Ochotona curzoniae) in the Qinghai-Tibet plateau of China.</title>
        <authorList>
            <person name="Tian Z."/>
        </authorList>
    </citation>
    <scope>NUCLEOTIDE SEQUENCE [LARGE SCALE GENOMIC DNA]</scope>
    <source>
        <strain evidence="9 10">Z446</strain>
    </source>
</reference>
<evidence type="ECO:0000256" key="3">
    <source>
        <dbReference type="ARBA" id="ARBA00022723"/>
    </source>
</evidence>
<keyword evidence="7" id="KW-1133">Transmembrane helix</keyword>
<feature type="transmembrane region" description="Helical" evidence="7">
    <location>
        <begin position="21"/>
        <end position="39"/>
    </location>
</feature>
<comment type="cofactor">
    <cofactor evidence="1">
        <name>Zn(2+)</name>
        <dbReference type="ChEBI" id="CHEBI:29105"/>
    </cofactor>
</comment>
<feature type="domain" description="Peptidase M48" evidence="8">
    <location>
        <begin position="178"/>
        <end position="310"/>
    </location>
</feature>
<keyword evidence="10" id="KW-1185">Reference proteome</keyword>
<evidence type="ECO:0000313" key="10">
    <source>
        <dbReference type="Proteomes" id="UP000318693"/>
    </source>
</evidence>
<feature type="transmembrane region" description="Helical" evidence="7">
    <location>
        <begin position="617"/>
        <end position="641"/>
    </location>
</feature>
<feature type="transmembrane region" description="Helical" evidence="7">
    <location>
        <begin position="390"/>
        <end position="411"/>
    </location>
</feature>
<dbReference type="GO" id="GO:0004222">
    <property type="term" value="F:metalloendopeptidase activity"/>
    <property type="evidence" value="ECO:0007669"/>
    <property type="project" value="InterPro"/>
</dbReference>
<feature type="transmembrane region" description="Helical" evidence="7">
    <location>
        <begin position="423"/>
        <end position="446"/>
    </location>
</feature>
<feature type="transmembrane region" description="Helical" evidence="7">
    <location>
        <begin position="89"/>
        <end position="110"/>
    </location>
</feature>
<dbReference type="RefSeq" id="WP_143416864.1">
    <property type="nucleotide sequence ID" value="NZ_VJXR01000003.1"/>
</dbReference>
<dbReference type="Proteomes" id="UP000318693">
    <property type="component" value="Unassembled WGS sequence"/>
</dbReference>
<dbReference type="InterPro" id="IPR001915">
    <property type="entry name" value="Peptidase_M48"/>
</dbReference>
<evidence type="ECO:0000256" key="6">
    <source>
        <dbReference type="ARBA" id="ARBA00023049"/>
    </source>
</evidence>
<accession>A0A552WWW7</accession>
<comment type="caution">
    <text evidence="9">The sequence shown here is derived from an EMBL/GenBank/DDBJ whole genome shotgun (WGS) entry which is preliminary data.</text>
</comment>
<dbReference type="Pfam" id="PF01435">
    <property type="entry name" value="Peptidase_M48"/>
    <property type="match status" value="1"/>
</dbReference>
<keyword evidence="2 9" id="KW-0645">Protease</keyword>
<dbReference type="EMBL" id="VJXR01000003">
    <property type="protein sequence ID" value="TRW47292.1"/>
    <property type="molecule type" value="Genomic_DNA"/>
</dbReference>
<organism evidence="9 10">
    <name type="scientific">Georgenia yuyongxinii</name>
    <dbReference type="NCBI Taxonomy" id="2589797"/>
    <lineage>
        <taxon>Bacteria</taxon>
        <taxon>Bacillati</taxon>
        <taxon>Actinomycetota</taxon>
        <taxon>Actinomycetes</taxon>
        <taxon>Micrococcales</taxon>
        <taxon>Bogoriellaceae</taxon>
        <taxon>Georgenia</taxon>
    </lineage>
</organism>
<keyword evidence="6 9" id="KW-0482">Metalloprotease</keyword>
<evidence type="ECO:0000256" key="5">
    <source>
        <dbReference type="ARBA" id="ARBA00022833"/>
    </source>
</evidence>
<sequence length="851" mass="86865">MGTVAGVRGRPDTLVYPSPTTARFVLLVLAILAGGLYVGSWTHTLLEGEAWQQQVTSCSTVPAADPLQQQATFERCTAAVERRRAAYSAGGAAATLVGGGVVLLAVPVVLERRRRLRPLPPRLARAGLRAAQLAAEQGLRRPPRLMLGGATQRDAFSYGVPGAYRVALPPKAALRPGDSALFDPLVRHELAHVRHHDVALAWLARSVWYAFIPILLVPVAISLAREDLGVTLDYSWRAALVLTVVRLVANAVLRAREHDADLAAARGDDARRRDLGALLSTLGPGSRPSLWGRLRAQHPTVAQRLVVLEDPTAACRPTAVDGLTAAFLAAAVAPVLRNTATPALTGSGNVDLSTLFASTVAGAILGVAVGLGLWRAALFARFSGRPPRPAPVALAVAAGLVLGGALSLGQVGTVSGIGPDNPLTVLVQGLAGLGATAVVAGLGEVWADAAPNVPSARVHWVAALLTSAVVFSVAVWTASRLVDTLDAGGGAFALVALTNLDSPWLVTVTALALPATTALVLRGHGTGSRAPAWAVELGDRPAWLVGPGPGPAGPLMVGLGAGLAGAAVIVAFRLLAGPGGTGGEQLARYFGYVLVGAAAAAAAMVAMGLAGGVRAVGAALVALPVAGLTPLAGFLVMNTALGGDLTRTFGQPLLVRPLGAGLMLALLVAGVGLLPVRRVAVPARSLLAATLAVALSATALGGRTVLTSNPVDLAAELADVQDDLDAQAYAGQVALPLMRQFEAVGAAQERLRSTDPVSPAAQAARLREEVLVPLTAMQAQARTYDPPDERVAAVHGLVVQALAQLTEGTRLAADAVEHQDAATLATANELLSAGTALRARWLAAVTDLTGS</sequence>
<dbReference type="GO" id="GO:0046872">
    <property type="term" value="F:metal ion binding"/>
    <property type="evidence" value="ECO:0007669"/>
    <property type="project" value="UniProtKB-KW"/>
</dbReference>
<feature type="transmembrane region" description="Helical" evidence="7">
    <location>
        <begin position="653"/>
        <end position="674"/>
    </location>
</feature>
<feature type="transmembrane region" description="Helical" evidence="7">
    <location>
        <begin position="589"/>
        <end position="610"/>
    </location>
</feature>
<evidence type="ECO:0000256" key="7">
    <source>
        <dbReference type="SAM" id="Phobius"/>
    </source>
</evidence>
<protein>
    <submittedName>
        <fullName evidence="9">M48 family metalloprotease</fullName>
    </submittedName>
</protein>
<evidence type="ECO:0000313" key="9">
    <source>
        <dbReference type="EMBL" id="TRW47292.1"/>
    </source>
</evidence>
<evidence type="ECO:0000256" key="1">
    <source>
        <dbReference type="ARBA" id="ARBA00001947"/>
    </source>
</evidence>
<feature type="transmembrane region" description="Helical" evidence="7">
    <location>
        <begin position="458"/>
        <end position="482"/>
    </location>
</feature>